<accession>A0A1S2L5Q8</accession>
<dbReference type="SUPFAM" id="SSF47413">
    <property type="entry name" value="lambda repressor-like DNA-binding domains"/>
    <property type="match status" value="1"/>
</dbReference>
<dbReference type="InterPro" id="IPR010982">
    <property type="entry name" value="Lambda_DNA-bd_dom_sf"/>
</dbReference>
<proteinExistence type="predicted"/>
<dbReference type="PROSITE" id="PS50943">
    <property type="entry name" value="HTH_CROC1"/>
    <property type="match status" value="1"/>
</dbReference>
<dbReference type="Gene3D" id="1.10.260.40">
    <property type="entry name" value="lambda repressor-like DNA-binding domains"/>
    <property type="match status" value="1"/>
</dbReference>
<sequence>MHIGQRIEKIMQNRGWNQKQLAEKVKINTSVLNRIIKGTRPVHHDELAVFSSILEVDSNFLIGKTDKPVPSNSNLPPLTAKDERDIAKKLEALINDLESDTSLAFDGEPMDEHTRELVLAQMESNLRLAKQLAKKKFTPKKYRDD</sequence>
<dbReference type="AlphaFoldDB" id="A0A1S2L5Q8"/>
<dbReference type="Proteomes" id="UP000180098">
    <property type="component" value="Unassembled WGS sequence"/>
</dbReference>
<dbReference type="InterPro" id="IPR001387">
    <property type="entry name" value="Cro/C1-type_HTH"/>
</dbReference>
<feature type="domain" description="HTH cro/C1-type" evidence="1">
    <location>
        <begin position="7"/>
        <end position="61"/>
    </location>
</feature>
<evidence type="ECO:0000313" key="2">
    <source>
        <dbReference type="EMBL" id="OIJ07644.1"/>
    </source>
</evidence>
<name>A0A1S2L5Q8_9BACI</name>
<organism evidence="2 3">
    <name type="scientific">Anaerobacillus arseniciselenatis</name>
    <dbReference type="NCBI Taxonomy" id="85682"/>
    <lineage>
        <taxon>Bacteria</taxon>
        <taxon>Bacillati</taxon>
        <taxon>Bacillota</taxon>
        <taxon>Bacilli</taxon>
        <taxon>Bacillales</taxon>
        <taxon>Bacillaceae</taxon>
        <taxon>Anaerobacillus</taxon>
    </lineage>
</organism>
<dbReference type="GO" id="GO:0003677">
    <property type="term" value="F:DNA binding"/>
    <property type="evidence" value="ECO:0007669"/>
    <property type="project" value="InterPro"/>
</dbReference>
<protein>
    <recommendedName>
        <fullName evidence="1">HTH cro/C1-type domain-containing protein</fullName>
    </recommendedName>
</protein>
<keyword evidence="3" id="KW-1185">Reference proteome</keyword>
<evidence type="ECO:0000259" key="1">
    <source>
        <dbReference type="PROSITE" id="PS50943"/>
    </source>
</evidence>
<evidence type="ECO:0000313" key="3">
    <source>
        <dbReference type="Proteomes" id="UP000180098"/>
    </source>
</evidence>
<reference evidence="2 3" key="1">
    <citation type="submission" date="2016-10" db="EMBL/GenBank/DDBJ databases">
        <title>Draft genome sequences of four alkaliphilic bacteria belonging to the Anaerobacillus genus.</title>
        <authorList>
            <person name="Bassil N.M."/>
            <person name="Lloyd J.R."/>
        </authorList>
    </citation>
    <scope>NUCLEOTIDE SEQUENCE [LARGE SCALE GENOMIC DNA]</scope>
    <source>
        <strain evidence="2 3">DSM 15340</strain>
    </source>
</reference>
<gene>
    <name evidence="2" type="ORF">BKP35_18340</name>
</gene>
<comment type="caution">
    <text evidence="2">The sequence shown here is derived from an EMBL/GenBank/DDBJ whole genome shotgun (WGS) entry which is preliminary data.</text>
</comment>
<dbReference type="SMART" id="SM00530">
    <property type="entry name" value="HTH_XRE"/>
    <property type="match status" value="1"/>
</dbReference>
<dbReference type="EMBL" id="MLQQ01000058">
    <property type="protein sequence ID" value="OIJ07644.1"/>
    <property type="molecule type" value="Genomic_DNA"/>
</dbReference>
<dbReference type="Pfam" id="PF01381">
    <property type="entry name" value="HTH_3"/>
    <property type="match status" value="1"/>
</dbReference>
<dbReference type="CDD" id="cd00093">
    <property type="entry name" value="HTH_XRE"/>
    <property type="match status" value="1"/>
</dbReference>